<dbReference type="Proteomes" id="UP001149821">
    <property type="component" value="Unassembled WGS sequence"/>
</dbReference>
<evidence type="ECO:0000256" key="7">
    <source>
        <dbReference type="ARBA" id="ARBA00022840"/>
    </source>
</evidence>
<evidence type="ECO:0000313" key="11">
    <source>
        <dbReference type="Proteomes" id="UP001149821"/>
    </source>
</evidence>
<comment type="subcellular location">
    <subcellularLocation>
        <location evidence="8">Cytoplasm</location>
    </subcellularLocation>
</comment>
<evidence type="ECO:0000259" key="9">
    <source>
        <dbReference type="SMART" id="SM00359"/>
    </source>
</evidence>
<dbReference type="SUPFAM" id="SSF88697">
    <property type="entry name" value="PUA domain-like"/>
    <property type="match status" value="1"/>
</dbReference>
<dbReference type="InterPro" id="IPR001057">
    <property type="entry name" value="Glu/AcGlu_kinase"/>
</dbReference>
<dbReference type="NCBIfam" id="TIGR01027">
    <property type="entry name" value="proB"/>
    <property type="match status" value="1"/>
</dbReference>
<comment type="function">
    <text evidence="8">Catalyzes the transfer of a phosphate group to glutamate to form L-glutamate 5-phosphate.</text>
</comment>
<keyword evidence="7 8" id="KW-0067">ATP-binding</keyword>
<comment type="catalytic activity">
    <reaction evidence="8">
        <text>L-glutamate + ATP = L-glutamyl 5-phosphate + ADP</text>
        <dbReference type="Rhea" id="RHEA:14877"/>
        <dbReference type="ChEBI" id="CHEBI:29985"/>
        <dbReference type="ChEBI" id="CHEBI:30616"/>
        <dbReference type="ChEBI" id="CHEBI:58274"/>
        <dbReference type="ChEBI" id="CHEBI:456216"/>
        <dbReference type="EC" id="2.7.2.11"/>
    </reaction>
</comment>
<dbReference type="SUPFAM" id="SSF53633">
    <property type="entry name" value="Carbamate kinase-like"/>
    <property type="match status" value="1"/>
</dbReference>
<dbReference type="PROSITE" id="PS50890">
    <property type="entry name" value="PUA"/>
    <property type="match status" value="1"/>
</dbReference>
<dbReference type="Gene3D" id="3.40.1160.10">
    <property type="entry name" value="Acetylglutamate kinase-like"/>
    <property type="match status" value="2"/>
</dbReference>
<dbReference type="PIRSF" id="PIRSF000729">
    <property type="entry name" value="GK"/>
    <property type="match status" value="1"/>
</dbReference>
<dbReference type="InterPro" id="IPR001048">
    <property type="entry name" value="Asp/Glu/Uridylate_kinase"/>
</dbReference>
<feature type="binding site" evidence="8">
    <location>
        <begin position="184"/>
        <end position="185"/>
    </location>
    <ligand>
        <name>ATP</name>
        <dbReference type="ChEBI" id="CHEBI:30616"/>
    </ligand>
</feature>
<dbReference type="InterPro" id="IPR036974">
    <property type="entry name" value="PUA_sf"/>
</dbReference>
<feature type="binding site" evidence="8">
    <location>
        <position position="65"/>
    </location>
    <ligand>
        <name>substrate</name>
    </ligand>
</feature>
<dbReference type="EMBL" id="JAJUBB010000019">
    <property type="protein sequence ID" value="MDD1783442.1"/>
    <property type="molecule type" value="Genomic_DNA"/>
</dbReference>
<keyword evidence="3 8" id="KW-0641">Proline biosynthesis</keyword>
<keyword evidence="1 8" id="KW-0963">Cytoplasm</keyword>
<dbReference type="PANTHER" id="PTHR43654:SF1">
    <property type="entry name" value="ISOPENTENYL PHOSPHATE KINASE"/>
    <property type="match status" value="1"/>
</dbReference>
<evidence type="ECO:0000256" key="8">
    <source>
        <dbReference type="HAMAP-Rule" id="MF_00456"/>
    </source>
</evidence>
<dbReference type="Gene3D" id="2.30.130.10">
    <property type="entry name" value="PUA domain"/>
    <property type="match status" value="1"/>
</dbReference>
<feature type="binding site" evidence="8">
    <location>
        <begin position="226"/>
        <end position="232"/>
    </location>
    <ligand>
        <name>ATP</name>
        <dbReference type="ChEBI" id="CHEBI:30616"/>
    </ligand>
</feature>
<evidence type="ECO:0000256" key="3">
    <source>
        <dbReference type="ARBA" id="ARBA00022650"/>
    </source>
</evidence>
<dbReference type="InterPro" id="IPR002478">
    <property type="entry name" value="PUA"/>
</dbReference>
<dbReference type="SMART" id="SM00359">
    <property type="entry name" value="PUA"/>
    <property type="match status" value="1"/>
</dbReference>
<dbReference type="Pfam" id="PF00696">
    <property type="entry name" value="AA_kinase"/>
    <property type="match status" value="1"/>
</dbReference>
<dbReference type="RefSeq" id="WP_274144301.1">
    <property type="nucleotide sequence ID" value="NZ_JAJUBB010000019.1"/>
</dbReference>
<dbReference type="InterPro" id="IPR015947">
    <property type="entry name" value="PUA-like_sf"/>
</dbReference>
<comment type="caution">
    <text evidence="10">The sequence shown here is derived from an EMBL/GenBank/DDBJ whole genome shotgun (WGS) entry which is preliminary data.</text>
</comment>
<evidence type="ECO:0000256" key="1">
    <source>
        <dbReference type="ARBA" id="ARBA00022490"/>
    </source>
</evidence>
<evidence type="ECO:0000256" key="2">
    <source>
        <dbReference type="ARBA" id="ARBA00022605"/>
    </source>
</evidence>
<dbReference type="InterPro" id="IPR019797">
    <property type="entry name" value="Glutamate_5-kinase_CS"/>
</dbReference>
<name>A0ABT5QR37_9GAMM</name>
<evidence type="ECO:0000313" key="10">
    <source>
        <dbReference type="EMBL" id="MDD1783442.1"/>
    </source>
</evidence>
<keyword evidence="6 8" id="KW-0418">Kinase</keyword>
<comment type="pathway">
    <text evidence="8">Amino-acid biosynthesis; L-proline biosynthesis; L-glutamate 5-semialdehyde from L-glutamate: step 1/2.</text>
</comment>
<evidence type="ECO:0000256" key="6">
    <source>
        <dbReference type="ARBA" id="ARBA00022777"/>
    </source>
</evidence>
<evidence type="ECO:0000256" key="5">
    <source>
        <dbReference type="ARBA" id="ARBA00022741"/>
    </source>
</evidence>
<dbReference type="PROSITE" id="PS00902">
    <property type="entry name" value="GLUTAMATE_5_KINASE"/>
    <property type="match status" value="1"/>
</dbReference>
<dbReference type="PANTHER" id="PTHR43654">
    <property type="entry name" value="GLUTAMATE 5-KINASE"/>
    <property type="match status" value="1"/>
</dbReference>
<evidence type="ECO:0000256" key="4">
    <source>
        <dbReference type="ARBA" id="ARBA00022679"/>
    </source>
</evidence>
<dbReference type="CDD" id="cd04242">
    <property type="entry name" value="AAK_G5K_ProB"/>
    <property type="match status" value="1"/>
</dbReference>
<organism evidence="10 11">
    <name type="scientific">Enterovibrio qingdaonensis</name>
    <dbReference type="NCBI Taxonomy" id="2899818"/>
    <lineage>
        <taxon>Bacteria</taxon>
        <taxon>Pseudomonadati</taxon>
        <taxon>Pseudomonadota</taxon>
        <taxon>Gammaproteobacteria</taxon>
        <taxon>Vibrionales</taxon>
        <taxon>Vibrionaceae</taxon>
        <taxon>Enterovibrio</taxon>
    </lineage>
</organism>
<reference evidence="10" key="1">
    <citation type="submission" date="2021-12" db="EMBL/GenBank/DDBJ databases">
        <title>Enterovibrio ZSDZ35 sp. nov. and Enterovibrio ZSDZ42 sp. nov., isolated from coastal seawater in Qingdao.</title>
        <authorList>
            <person name="Zhang P."/>
        </authorList>
    </citation>
    <scope>NUCLEOTIDE SEQUENCE</scope>
    <source>
        <strain evidence="10">ZSDZ35</strain>
    </source>
</reference>
<dbReference type="Pfam" id="PF01472">
    <property type="entry name" value="PUA"/>
    <property type="match status" value="1"/>
</dbReference>
<comment type="similarity">
    <text evidence="8">Belongs to the glutamate 5-kinase family.</text>
</comment>
<dbReference type="InterPro" id="IPR036393">
    <property type="entry name" value="AceGlu_kinase-like_sf"/>
</dbReference>
<keyword evidence="5 8" id="KW-0547">Nucleotide-binding</keyword>
<feature type="domain" description="PUA" evidence="9">
    <location>
        <begin position="292"/>
        <end position="375"/>
    </location>
</feature>
<dbReference type="InterPro" id="IPR041739">
    <property type="entry name" value="G5K_ProB"/>
</dbReference>
<dbReference type="HAMAP" id="MF_00456">
    <property type="entry name" value="ProB"/>
    <property type="match status" value="1"/>
</dbReference>
<dbReference type="GO" id="GO:0004349">
    <property type="term" value="F:glutamate 5-kinase activity"/>
    <property type="evidence" value="ECO:0007669"/>
    <property type="project" value="UniProtKB-EC"/>
</dbReference>
<dbReference type="InterPro" id="IPR005715">
    <property type="entry name" value="Glu_5kinase/COase_Synthase"/>
</dbReference>
<dbReference type="PRINTS" id="PR00474">
    <property type="entry name" value="GLU5KINASE"/>
</dbReference>
<feature type="binding site" evidence="8">
    <location>
        <position position="164"/>
    </location>
    <ligand>
        <name>substrate</name>
    </ligand>
</feature>
<dbReference type="CDD" id="cd21157">
    <property type="entry name" value="PUA_G5K"/>
    <property type="match status" value="1"/>
</dbReference>
<proteinExistence type="inferred from homology"/>
<feature type="binding site" evidence="8">
    <location>
        <position position="152"/>
    </location>
    <ligand>
        <name>substrate</name>
    </ligand>
</feature>
<keyword evidence="4 8" id="KW-0808">Transferase</keyword>
<dbReference type="EC" id="2.7.2.11" evidence="8"/>
<gene>
    <name evidence="8 10" type="primary">proB</name>
    <name evidence="10" type="ORF">LRP49_19910</name>
</gene>
<sequence length="384" mass="40902">MSGQENNLSIKTSGGQSDRQTVVVKLGTSVLTGGSKKLDRAHMVELVRQCAMLIREGHHVVIVTSGAIAAGREHLNHPQIANTIANKQMLAAVGQSRIIQAWESLFAIYGINIGQMLLTRADLDDRERYLNARDMLQALLDNNIVPVVNENDAVATAEIKVGDNDNLSALVAILAEADKLLLLTDQPGLFTADPRSNPDAELIHEVHTIDETLHKLAGGSVSGLGTGGMATKLQAADVARRSGIEVTIAAGSRPEVIQHVVEGKPAGTRFLPLESPLESRKRWILAGPPPAGNIIIDDGAAKAVVERHSSLLSKGITAVEGRFDRGAVARICNKDGKLLARGICRYSSKDLSAIAGRHSQDIQDILGYAHGAVAVHCDDLVVID</sequence>
<feature type="binding site" evidence="8">
    <location>
        <position position="25"/>
    </location>
    <ligand>
        <name>ATP</name>
        <dbReference type="ChEBI" id="CHEBI:30616"/>
    </ligand>
</feature>
<keyword evidence="11" id="KW-1185">Reference proteome</keyword>
<protein>
    <recommendedName>
        <fullName evidence="8">Glutamate 5-kinase</fullName>
        <ecNumber evidence="8">2.7.2.11</ecNumber>
    </recommendedName>
    <alternativeName>
        <fullName evidence="8">Gamma-glutamyl kinase</fullName>
        <shortName evidence="8">GK</shortName>
    </alternativeName>
</protein>
<dbReference type="InterPro" id="IPR011529">
    <property type="entry name" value="Glu_5kinase"/>
</dbReference>
<accession>A0ABT5QR37</accession>
<keyword evidence="2 8" id="KW-0028">Amino-acid biosynthesis</keyword>